<comment type="caution">
    <text evidence="1">The sequence shown here is derived from an EMBL/GenBank/DDBJ whole genome shotgun (WGS) entry which is preliminary data.</text>
</comment>
<organism evidence="1 2">
    <name type="scientific">Boeremia exigua</name>
    <dbReference type="NCBI Taxonomy" id="749465"/>
    <lineage>
        <taxon>Eukaryota</taxon>
        <taxon>Fungi</taxon>
        <taxon>Dikarya</taxon>
        <taxon>Ascomycota</taxon>
        <taxon>Pezizomycotina</taxon>
        <taxon>Dothideomycetes</taxon>
        <taxon>Pleosporomycetidae</taxon>
        <taxon>Pleosporales</taxon>
        <taxon>Pleosporineae</taxon>
        <taxon>Didymellaceae</taxon>
        <taxon>Boeremia</taxon>
    </lineage>
</organism>
<accession>A0ACC2HSG6</accession>
<reference evidence="1" key="1">
    <citation type="submission" date="2022-11" db="EMBL/GenBank/DDBJ databases">
        <title>Genome Sequence of Boeremia exigua.</title>
        <authorList>
            <person name="Buettner E."/>
        </authorList>
    </citation>
    <scope>NUCLEOTIDE SEQUENCE</scope>
    <source>
        <strain evidence="1">CU02</strain>
    </source>
</reference>
<keyword evidence="2" id="KW-1185">Reference proteome</keyword>
<dbReference type="EMBL" id="JAPHNI010001292">
    <property type="protein sequence ID" value="KAJ8106027.1"/>
    <property type="molecule type" value="Genomic_DNA"/>
</dbReference>
<evidence type="ECO:0000313" key="2">
    <source>
        <dbReference type="Proteomes" id="UP001153331"/>
    </source>
</evidence>
<protein>
    <submittedName>
        <fullName evidence="1">Uncharacterized protein</fullName>
    </submittedName>
</protein>
<gene>
    <name evidence="1" type="ORF">OPT61_g9815</name>
</gene>
<proteinExistence type="predicted"/>
<sequence>MPPRIRSSKFSSLSRPIPSQSSTRQSITQTAQTSRQFSQTPCQQATLRRRRFYDWLNGPGKQLKEPLPDSTNYLGAYDRYGNLVRAGPGYQRGAAKPKEKGEAQLTETKNEAASTEETKTPEGQESLEELETAARKEEAAQKKQKQDDSTLPPETAEDLRPFPQNPYFRSQPVLSEELREAIYQRVKRDGATVSLASVEFGVSNERVGAVVRLKQMEKEWIAQVCLCSSSFALFPDMMRHYKIRLVFKTPTWLQNVNRSSASAERQRLSRLRFDIHGLDLVLTRNQGKTLAMPYSKAVLEMLPTTPHVDASDPKNKGKRPVVHEPINDLIVHPATRQQLWVPVAESRQFTREDAGKAFDNSLLPADKRIPHPELVQAERELASGLSFEERRKLAEERFAAEAAEKKREEEAKQAEIRAQKVVPQRRWDFVFKDISVESVGRNGRDARGVGWRYGLPHQDRKKGQVKIPTKVEA</sequence>
<dbReference type="Proteomes" id="UP001153331">
    <property type="component" value="Unassembled WGS sequence"/>
</dbReference>
<name>A0ACC2HSG6_9PLEO</name>
<evidence type="ECO:0000313" key="1">
    <source>
        <dbReference type="EMBL" id="KAJ8106027.1"/>
    </source>
</evidence>